<accession>A0AA50KQ14</accession>
<dbReference type="RefSeq" id="WP_306763504.1">
    <property type="nucleotide sequence ID" value="NZ_CP118224.1"/>
</dbReference>
<dbReference type="InterPro" id="IPR036388">
    <property type="entry name" value="WH-like_DNA-bd_sf"/>
</dbReference>
<sequence length="290" mass="31768">MKPLLDLELLNTFTVVVAEGGFKDAAARLFRSQAAVSMQIKRLEEQAGACLLQRSNQGISLTTAGSTLLRYAEQFQRLNNEALSALSDSPLRGRVHFGVPTDYAQAFLQHFIPRLRESFPELQPRVTCARSRALRDMVKRSELDIAIVTGEPRFPQEEVLWTERLQWVIAAGLAPEPGSPLPVALFTGDCILRELSLNDLKQAGVSHDPVMNSTDLENICAAVNSGLAAALLPESSLVACNASLQGVDGLPRHHVFSMNLVYASTLESSFRTPLANCMRETAQSVMRQGH</sequence>
<evidence type="ECO:0000256" key="4">
    <source>
        <dbReference type="ARBA" id="ARBA00023163"/>
    </source>
</evidence>
<dbReference type="Pfam" id="PF03466">
    <property type="entry name" value="LysR_substrate"/>
    <property type="match status" value="1"/>
</dbReference>
<dbReference type="InterPro" id="IPR036390">
    <property type="entry name" value="WH_DNA-bd_sf"/>
</dbReference>
<keyword evidence="4" id="KW-0804">Transcription</keyword>
<dbReference type="SUPFAM" id="SSF46785">
    <property type="entry name" value="Winged helix' DNA-binding domain"/>
    <property type="match status" value="1"/>
</dbReference>
<evidence type="ECO:0000256" key="2">
    <source>
        <dbReference type="ARBA" id="ARBA00023015"/>
    </source>
</evidence>
<dbReference type="InterPro" id="IPR000847">
    <property type="entry name" value="LysR_HTH_N"/>
</dbReference>
<dbReference type="GO" id="GO:0003677">
    <property type="term" value="F:DNA binding"/>
    <property type="evidence" value="ECO:0007669"/>
    <property type="project" value="UniProtKB-KW"/>
</dbReference>
<evidence type="ECO:0000313" key="6">
    <source>
        <dbReference type="EMBL" id="WMC12271.1"/>
    </source>
</evidence>
<keyword evidence="2" id="KW-0805">Transcription regulation</keyword>
<dbReference type="PANTHER" id="PTHR30579">
    <property type="entry name" value="TRANSCRIPTIONAL REGULATOR"/>
    <property type="match status" value="1"/>
</dbReference>
<dbReference type="Proteomes" id="UP001223802">
    <property type="component" value="Chromosome"/>
</dbReference>
<evidence type="ECO:0000259" key="5">
    <source>
        <dbReference type="PROSITE" id="PS50931"/>
    </source>
</evidence>
<proteinExistence type="inferred from homology"/>
<evidence type="ECO:0000256" key="3">
    <source>
        <dbReference type="ARBA" id="ARBA00023125"/>
    </source>
</evidence>
<dbReference type="GO" id="GO:0003700">
    <property type="term" value="F:DNA-binding transcription factor activity"/>
    <property type="evidence" value="ECO:0007669"/>
    <property type="project" value="InterPro"/>
</dbReference>
<protein>
    <submittedName>
        <fullName evidence="6">LysR family transcriptional regulator</fullName>
    </submittedName>
</protein>
<dbReference type="AlphaFoldDB" id="A0AA50KQ14"/>
<dbReference type="KEGG" id="ope:PU634_07895"/>
<evidence type="ECO:0000256" key="1">
    <source>
        <dbReference type="ARBA" id="ARBA00009437"/>
    </source>
</evidence>
<organism evidence="6 7">
    <name type="scientific">Oceanimonas pelagia</name>
    <dbReference type="NCBI Taxonomy" id="3028314"/>
    <lineage>
        <taxon>Bacteria</taxon>
        <taxon>Pseudomonadati</taxon>
        <taxon>Pseudomonadota</taxon>
        <taxon>Gammaproteobacteria</taxon>
        <taxon>Aeromonadales</taxon>
        <taxon>Aeromonadaceae</taxon>
        <taxon>Oceanimonas</taxon>
    </lineage>
</organism>
<dbReference type="PRINTS" id="PR00039">
    <property type="entry name" value="HTHLYSR"/>
</dbReference>
<keyword evidence="7" id="KW-1185">Reference proteome</keyword>
<evidence type="ECO:0000313" key="7">
    <source>
        <dbReference type="Proteomes" id="UP001223802"/>
    </source>
</evidence>
<feature type="domain" description="HTH lysR-type" evidence="5">
    <location>
        <begin position="5"/>
        <end position="62"/>
    </location>
</feature>
<comment type="similarity">
    <text evidence="1">Belongs to the LysR transcriptional regulatory family.</text>
</comment>
<dbReference type="Gene3D" id="1.10.10.10">
    <property type="entry name" value="Winged helix-like DNA-binding domain superfamily/Winged helix DNA-binding domain"/>
    <property type="match status" value="1"/>
</dbReference>
<dbReference type="Pfam" id="PF00126">
    <property type="entry name" value="HTH_1"/>
    <property type="match status" value="1"/>
</dbReference>
<name>A0AA50KQ14_9GAMM</name>
<dbReference type="PANTHER" id="PTHR30579:SF7">
    <property type="entry name" value="HTH-TYPE TRANSCRIPTIONAL REGULATOR LRHA-RELATED"/>
    <property type="match status" value="1"/>
</dbReference>
<dbReference type="InterPro" id="IPR050176">
    <property type="entry name" value="LTTR"/>
</dbReference>
<keyword evidence="3" id="KW-0238">DNA-binding</keyword>
<dbReference type="Gene3D" id="3.40.190.10">
    <property type="entry name" value="Periplasmic binding protein-like II"/>
    <property type="match status" value="2"/>
</dbReference>
<gene>
    <name evidence="6" type="ORF">PU634_07895</name>
</gene>
<dbReference type="FunFam" id="1.10.10.10:FF:000001">
    <property type="entry name" value="LysR family transcriptional regulator"/>
    <property type="match status" value="1"/>
</dbReference>
<dbReference type="EMBL" id="CP118224">
    <property type="protein sequence ID" value="WMC12271.1"/>
    <property type="molecule type" value="Genomic_DNA"/>
</dbReference>
<dbReference type="SUPFAM" id="SSF53850">
    <property type="entry name" value="Periplasmic binding protein-like II"/>
    <property type="match status" value="1"/>
</dbReference>
<dbReference type="InterPro" id="IPR005119">
    <property type="entry name" value="LysR_subst-bd"/>
</dbReference>
<reference evidence="6 7" key="1">
    <citation type="submission" date="2023-02" db="EMBL/GenBank/DDBJ databases">
        <title>Complete genome sequence of a novel bacterium Oceanimonas sp. NTOU-MSR1 isolated from marine coast sediment.</title>
        <authorList>
            <person name="Yang H.-T."/>
            <person name="Chen Y.-L."/>
            <person name="Ho Y.-N."/>
        </authorList>
    </citation>
    <scope>NUCLEOTIDE SEQUENCE [LARGE SCALE GENOMIC DNA]</scope>
    <source>
        <strain evidence="6 7">NTOU-MSR1</strain>
    </source>
</reference>
<dbReference type="PROSITE" id="PS50931">
    <property type="entry name" value="HTH_LYSR"/>
    <property type="match status" value="1"/>
</dbReference>